<dbReference type="KEGG" id="mpad:KEF85_09735"/>
<reference evidence="1" key="1">
    <citation type="submission" date="2021-04" db="EMBL/GenBank/DDBJ databases">
        <title>Draft genome sequence data of methanotrophic Methylovulum sp. strain S1L and Methylomonas sp. strain S2AM isolated from boreal lake water columns.</title>
        <authorList>
            <person name="Rissanen A.J."/>
            <person name="Mangayil R."/>
            <person name="Svenning M.M."/>
            <person name="Khanongnuch R."/>
        </authorList>
    </citation>
    <scope>NUCLEOTIDE SEQUENCE</scope>
    <source>
        <strain evidence="1">S2AM</strain>
    </source>
</reference>
<dbReference type="Proteomes" id="UP000676649">
    <property type="component" value="Chromosome"/>
</dbReference>
<gene>
    <name evidence="1" type="ORF">KEF85_09735</name>
</gene>
<proteinExistence type="predicted"/>
<dbReference type="EMBL" id="CP073754">
    <property type="protein sequence ID" value="QWF69657.1"/>
    <property type="molecule type" value="Genomic_DNA"/>
</dbReference>
<keyword evidence="2" id="KW-1185">Reference proteome</keyword>
<dbReference type="AlphaFoldDB" id="A0A975MKW5"/>
<accession>A0A975MKW5</accession>
<evidence type="ECO:0000313" key="2">
    <source>
        <dbReference type="Proteomes" id="UP000676649"/>
    </source>
</evidence>
<name>A0A975MKW5_9GAMM</name>
<evidence type="ECO:0000313" key="1">
    <source>
        <dbReference type="EMBL" id="QWF69657.1"/>
    </source>
</evidence>
<dbReference type="RefSeq" id="WP_215579985.1">
    <property type="nucleotide sequence ID" value="NZ_CP073754.1"/>
</dbReference>
<organism evidence="1 2">
    <name type="scientific">Methylomonas paludis</name>
    <dbReference type="NCBI Taxonomy" id="1173101"/>
    <lineage>
        <taxon>Bacteria</taxon>
        <taxon>Pseudomonadati</taxon>
        <taxon>Pseudomonadota</taxon>
        <taxon>Gammaproteobacteria</taxon>
        <taxon>Methylococcales</taxon>
        <taxon>Methylococcaceae</taxon>
        <taxon>Methylomonas</taxon>
    </lineage>
</organism>
<sequence length="94" mass="10534">MKYIHAKDGWLAVKTNYDEILSGLNVDTLKQYPVIGWYVDDPLVKPITPVGIFTGEFSASIAPNGRVYSLKLEFTCLADWLEYLHKLTNVDGGV</sequence>
<protein>
    <submittedName>
        <fullName evidence="1">Uncharacterized protein</fullName>
    </submittedName>
</protein>